<dbReference type="NCBIfam" id="NF004805">
    <property type="entry name" value="PRK06153.1-4"/>
    <property type="match status" value="1"/>
</dbReference>
<feature type="domain" description="THIF-type NAD/FAD binding fold" evidence="1">
    <location>
        <begin position="172"/>
        <end position="301"/>
    </location>
</feature>
<dbReference type="Pfam" id="PF20590">
    <property type="entry name" value="DUF6791"/>
    <property type="match status" value="1"/>
</dbReference>
<dbReference type="NCBIfam" id="NF004804">
    <property type="entry name" value="PRK06153.1-3"/>
    <property type="match status" value="1"/>
</dbReference>
<comment type="caution">
    <text evidence="3">The sequence shown here is derived from an EMBL/GenBank/DDBJ whole genome shotgun (WGS) entry which is preliminary data.</text>
</comment>
<evidence type="ECO:0000259" key="1">
    <source>
        <dbReference type="Pfam" id="PF00899"/>
    </source>
</evidence>
<dbReference type="Gene3D" id="3.40.50.720">
    <property type="entry name" value="NAD(P)-binding Rossmann-like Domain"/>
    <property type="match status" value="1"/>
</dbReference>
<dbReference type="GO" id="GO:0008641">
    <property type="term" value="F:ubiquitin-like modifier activating enzyme activity"/>
    <property type="evidence" value="ECO:0007669"/>
    <property type="project" value="InterPro"/>
</dbReference>
<dbReference type="AlphaFoldDB" id="A0A0G0QKA7"/>
<dbReference type="Proteomes" id="UP000034072">
    <property type="component" value="Unassembled WGS sequence"/>
</dbReference>
<dbReference type="EMBL" id="LBXZ01000007">
    <property type="protein sequence ID" value="KKR40568.1"/>
    <property type="molecule type" value="Genomic_DNA"/>
</dbReference>
<evidence type="ECO:0000259" key="2">
    <source>
        <dbReference type="Pfam" id="PF20590"/>
    </source>
</evidence>
<dbReference type="InterPro" id="IPR000594">
    <property type="entry name" value="ThiF_NAD_FAD-bd"/>
</dbReference>
<feature type="domain" description="DUF6791" evidence="2">
    <location>
        <begin position="10"/>
        <end position="161"/>
    </location>
</feature>
<dbReference type="InterPro" id="IPR046741">
    <property type="entry name" value="DUF6791"/>
</dbReference>
<protein>
    <submittedName>
        <fullName evidence="3">Uba/thif family NAD/fad binding fold protein</fullName>
    </submittedName>
</protein>
<reference evidence="3 4" key="1">
    <citation type="journal article" date="2015" name="Nature">
        <title>rRNA introns, odd ribosomes, and small enigmatic genomes across a large radiation of phyla.</title>
        <authorList>
            <person name="Brown C.T."/>
            <person name="Hug L.A."/>
            <person name="Thomas B.C."/>
            <person name="Sharon I."/>
            <person name="Castelle C.J."/>
            <person name="Singh A."/>
            <person name="Wilkins M.J."/>
            <person name="Williams K.H."/>
            <person name="Banfield J.F."/>
        </authorList>
    </citation>
    <scope>NUCLEOTIDE SEQUENCE [LARGE SCALE GENOMIC DNA]</scope>
</reference>
<dbReference type="InterPro" id="IPR035985">
    <property type="entry name" value="Ubiquitin-activating_enz"/>
</dbReference>
<dbReference type="CDD" id="cd01483">
    <property type="entry name" value="E1_enzyme_family"/>
    <property type="match status" value="1"/>
</dbReference>
<sequence>MSHRLINRNSDLLRLRSEGYDIEVKNGHLLAHHIPYVNSKKEIAFGVLVTPLGDLAGDKTTKPQDHVIHFHGEHPCDKEGLVIKGIQHSSEKKTLVEGVEVDHSFSNKPTDGYPDYYEKIATYAKIISAPAESIDHSVTAKVFRPVRTDNDPDEVFNYLDSNSSRAEIQNITSKLQNLKIAIIGLGGTGSYVLDFVSKTPVKEIHIFDQDGFLSHNAFRAPGAPAIETLELQPKKVAYLHGVYSKMHKYITPHEYHLTAEVSEELSGMDFVFICVDKGESKKLIVDKLEEKKIPFIDVGVGIEAVGGKLTGSVRTTAVTEGKNDHIDKRISFADNGSEDYHNNIQIAELNALNAAFAVIKWKKIFGVYHDFGNEHDSVYSINVNQLINNDVIS</sequence>
<evidence type="ECO:0000313" key="4">
    <source>
        <dbReference type="Proteomes" id="UP000034072"/>
    </source>
</evidence>
<accession>A0A0G0QKA7</accession>
<dbReference type="SUPFAM" id="SSF69572">
    <property type="entry name" value="Activating enzymes of the ubiquitin-like proteins"/>
    <property type="match status" value="1"/>
</dbReference>
<proteinExistence type="predicted"/>
<gene>
    <name evidence="3" type="ORF">UT75_C0007G0016</name>
</gene>
<evidence type="ECO:0000313" key="3">
    <source>
        <dbReference type="EMBL" id="KKR40568.1"/>
    </source>
</evidence>
<name>A0A0G0QKA7_9BACT</name>
<organism evidence="3 4">
    <name type="scientific">Candidatus Yanofskybacteria bacterium GW2011_GWE2_40_11</name>
    <dbReference type="NCBI Taxonomy" id="1619033"/>
    <lineage>
        <taxon>Bacteria</taxon>
        <taxon>Candidatus Yanofskyibacteriota</taxon>
    </lineage>
</organism>
<dbReference type="Pfam" id="PF00899">
    <property type="entry name" value="ThiF"/>
    <property type="match status" value="1"/>
</dbReference>